<evidence type="ECO:0000313" key="7">
    <source>
        <dbReference type="EMBL" id="MBE4909092.1"/>
    </source>
</evidence>
<evidence type="ECO:0000256" key="1">
    <source>
        <dbReference type="ARBA" id="ARBA00010641"/>
    </source>
</evidence>
<dbReference type="EMBL" id="JADCLJ010000020">
    <property type="protein sequence ID" value="MBE4909092.1"/>
    <property type="molecule type" value="Genomic_DNA"/>
</dbReference>
<dbReference type="PANTHER" id="PTHR43133:SF60">
    <property type="entry name" value="RNA POLYMERASE SIGMA FACTOR SIGV"/>
    <property type="match status" value="1"/>
</dbReference>
<protein>
    <submittedName>
        <fullName evidence="7">Sigma-70 family RNA polymerase sigma factor</fullName>
    </submittedName>
</protein>
<dbReference type="NCBIfam" id="TIGR02937">
    <property type="entry name" value="sigma70-ECF"/>
    <property type="match status" value="1"/>
</dbReference>
<keyword evidence="8" id="KW-1185">Reference proteome</keyword>
<evidence type="ECO:0000256" key="2">
    <source>
        <dbReference type="ARBA" id="ARBA00023015"/>
    </source>
</evidence>
<dbReference type="Gene3D" id="1.10.10.10">
    <property type="entry name" value="Winged helix-like DNA-binding domain superfamily/Winged helix DNA-binding domain"/>
    <property type="match status" value="1"/>
</dbReference>
<dbReference type="PANTHER" id="PTHR43133">
    <property type="entry name" value="RNA POLYMERASE ECF-TYPE SIGMA FACTO"/>
    <property type="match status" value="1"/>
</dbReference>
<comment type="similarity">
    <text evidence="1">Belongs to the sigma-70 factor family. ECF subfamily.</text>
</comment>
<dbReference type="SUPFAM" id="SSF88659">
    <property type="entry name" value="Sigma3 and sigma4 domains of RNA polymerase sigma factors"/>
    <property type="match status" value="1"/>
</dbReference>
<feature type="domain" description="RNA polymerase sigma factor 70 region 4 type 2" evidence="6">
    <location>
        <begin position="99"/>
        <end position="150"/>
    </location>
</feature>
<organism evidence="7 8">
    <name type="scientific">Litchfieldia luteola</name>
    <dbReference type="NCBI Taxonomy" id="682179"/>
    <lineage>
        <taxon>Bacteria</taxon>
        <taxon>Bacillati</taxon>
        <taxon>Bacillota</taxon>
        <taxon>Bacilli</taxon>
        <taxon>Bacillales</taxon>
        <taxon>Bacillaceae</taxon>
        <taxon>Litchfieldia</taxon>
    </lineage>
</organism>
<name>A0ABR9QKS7_9BACI</name>
<comment type="caution">
    <text evidence="7">The sequence shown here is derived from an EMBL/GenBank/DDBJ whole genome shotgun (WGS) entry which is preliminary data.</text>
</comment>
<evidence type="ECO:0000256" key="4">
    <source>
        <dbReference type="ARBA" id="ARBA00023163"/>
    </source>
</evidence>
<keyword evidence="3" id="KW-0731">Sigma factor</keyword>
<evidence type="ECO:0000259" key="5">
    <source>
        <dbReference type="Pfam" id="PF04542"/>
    </source>
</evidence>
<dbReference type="InterPro" id="IPR014284">
    <property type="entry name" value="RNA_pol_sigma-70_dom"/>
</dbReference>
<dbReference type="InterPro" id="IPR013324">
    <property type="entry name" value="RNA_pol_sigma_r3/r4-like"/>
</dbReference>
<feature type="domain" description="RNA polymerase sigma-70 region 2" evidence="5">
    <location>
        <begin position="3"/>
        <end position="64"/>
    </location>
</feature>
<dbReference type="Proteomes" id="UP001516662">
    <property type="component" value="Unassembled WGS sequence"/>
</dbReference>
<proteinExistence type="inferred from homology"/>
<keyword evidence="2" id="KW-0805">Transcription regulation</keyword>
<dbReference type="Pfam" id="PF08281">
    <property type="entry name" value="Sigma70_r4_2"/>
    <property type="match status" value="1"/>
</dbReference>
<dbReference type="Pfam" id="PF04542">
    <property type="entry name" value="Sigma70_r2"/>
    <property type="match status" value="1"/>
</dbReference>
<evidence type="ECO:0000259" key="6">
    <source>
        <dbReference type="Pfam" id="PF08281"/>
    </source>
</evidence>
<dbReference type="InterPro" id="IPR039425">
    <property type="entry name" value="RNA_pol_sigma-70-like"/>
</dbReference>
<dbReference type="Gene3D" id="1.10.1740.10">
    <property type="match status" value="1"/>
</dbReference>
<dbReference type="InterPro" id="IPR013249">
    <property type="entry name" value="RNA_pol_sigma70_r4_t2"/>
</dbReference>
<dbReference type="SUPFAM" id="SSF88946">
    <property type="entry name" value="Sigma2 domain of RNA polymerase sigma factors"/>
    <property type="match status" value="1"/>
</dbReference>
<dbReference type="InterPro" id="IPR036388">
    <property type="entry name" value="WH-like_DNA-bd_sf"/>
</dbReference>
<evidence type="ECO:0000256" key="3">
    <source>
        <dbReference type="ARBA" id="ARBA00023082"/>
    </source>
</evidence>
<gene>
    <name evidence="7" type="ORF">IMZ08_13565</name>
</gene>
<sequence>MNRFGEEIKRLIFSFTKNWTVTEDLTQEVFVSVYLHLEGFREESQIKTWVYRIAINKSKDYLRSWAYRKMVITDSFTQEKDYLNEQPDILLVKNLENQQLFEQVMKLPLKYREVIILFYLKELSIEEVSEMLQLNTSTVKTRLKRGRDKLKNSFIVEGGNHDGIKA</sequence>
<evidence type="ECO:0000313" key="8">
    <source>
        <dbReference type="Proteomes" id="UP001516662"/>
    </source>
</evidence>
<reference evidence="7 8" key="1">
    <citation type="submission" date="2020-10" db="EMBL/GenBank/DDBJ databases">
        <title>Bacillus sp. HD4P25, an endophyte from a halophyte.</title>
        <authorList>
            <person name="Sun J.-Q."/>
        </authorList>
    </citation>
    <scope>NUCLEOTIDE SEQUENCE [LARGE SCALE GENOMIC DNA]</scope>
    <source>
        <strain evidence="7 8">YIM 93174</strain>
    </source>
</reference>
<dbReference type="CDD" id="cd06171">
    <property type="entry name" value="Sigma70_r4"/>
    <property type="match status" value="1"/>
</dbReference>
<accession>A0ABR9QKS7</accession>
<dbReference type="InterPro" id="IPR007627">
    <property type="entry name" value="RNA_pol_sigma70_r2"/>
</dbReference>
<keyword evidence="4" id="KW-0804">Transcription</keyword>
<dbReference type="InterPro" id="IPR013325">
    <property type="entry name" value="RNA_pol_sigma_r2"/>
</dbReference>